<keyword evidence="4 6" id="KW-1133">Transmembrane helix</keyword>
<feature type="transmembrane region" description="Helical" evidence="6">
    <location>
        <begin position="267"/>
        <end position="285"/>
    </location>
</feature>
<protein>
    <submittedName>
        <fullName evidence="7">Putative ABC-type transport system, permease component</fullName>
    </submittedName>
</protein>
<feature type="transmembrane region" description="Helical" evidence="6">
    <location>
        <begin position="142"/>
        <end position="158"/>
    </location>
</feature>
<dbReference type="GO" id="GO:0022857">
    <property type="term" value="F:transmembrane transporter activity"/>
    <property type="evidence" value="ECO:0007669"/>
    <property type="project" value="InterPro"/>
</dbReference>
<evidence type="ECO:0000256" key="2">
    <source>
        <dbReference type="ARBA" id="ARBA00022475"/>
    </source>
</evidence>
<keyword evidence="2" id="KW-1003">Cell membrane</keyword>
<evidence type="ECO:0000256" key="4">
    <source>
        <dbReference type="ARBA" id="ARBA00022989"/>
    </source>
</evidence>
<reference evidence="7 8" key="1">
    <citation type="submission" date="2011-11" db="EMBL/GenBank/DDBJ databases">
        <title>The Noncontiguous Finished genome of Jonquetella anthropi DSM 22815.</title>
        <authorList>
            <consortium name="US DOE Joint Genome Institute (JGI-PGF)"/>
            <person name="Lucas S."/>
            <person name="Copeland A."/>
            <person name="Lapidus A."/>
            <person name="Glavina del Rio T."/>
            <person name="Dalin E."/>
            <person name="Tice H."/>
            <person name="Bruce D."/>
            <person name="Goodwin L."/>
            <person name="Pitluck S."/>
            <person name="Peters L."/>
            <person name="Mikhailova N."/>
            <person name="Held B."/>
            <person name="Kyrpides N."/>
            <person name="Mavromatis K."/>
            <person name="Ivanova N."/>
            <person name="Markowitz V."/>
            <person name="Cheng J.-F."/>
            <person name="Hugenholtz P."/>
            <person name="Woyke T."/>
            <person name="Wu D."/>
            <person name="Gronow S."/>
            <person name="Wellnitz S."/>
            <person name="Brambilla E."/>
            <person name="Klenk H.-P."/>
            <person name="Eisen J.A."/>
        </authorList>
    </citation>
    <scope>NUCLEOTIDE SEQUENCE [LARGE SCALE GENOMIC DNA]</scope>
    <source>
        <strain evidence="7 8">DSM 22815</strain>
    </source>
</reference>
<dbReference type="GO" id="GO:0005886">
    <property type="term" value="C:plasma membrane"/>
    <property type="evidence" value="ECO:0007669"/>
    <property type="project" value="UniProtKB-SubCell"/>
</dbReference>
<comment type="subcellular location">
    <subcellularLocation>
        <location evidence="1">Cell membrane</location>
        <topology evidence="1">Multi-pass membrane protein</topology>
    </subcellularLocation>
</comment>
<gene>
    <name evidence="7" type="ORF">JonanDRAFT_1177</name>
</gene>
<dbReference type="InterPro" id="IPR001851">
    <property type="entry name" value="ABC_transp_permease"/>
</dbReference>
<organism evidence="7 8">
    <name type="scientific">Jonquetella anthropi DSM 22815</name>
    <dbReference type="NCBI Taxonomy" id="885272"/>
    <lineage>
        <taxon>Bacteria</taxon>
        <taxon>Thermotogati</taxon>
        <taxon>Synergistota</taxon>
        <taxon>Synergistia</taxon>
        <taxon>Synergistales</taxon>
        <taxon>Dethiosulfovibrionaceae</taxon>
        <taxon>Jonquetella</taxon>
    </lineage>
</organism>
<dbReference type="PANTHER" id="PTHR43370:SF2">
    <property type="entry name" value="ABC TRANSPORTER PERMEASE PROTEIN"/>
    <property type="match status" value="1"/>
</dbReference>
<keyword evidence="8" id="KW-1185">Reference proteome</keyword>
<dbReference type="RefSeq" id="WP_008521626.1">
    <property type="nucleotide sequence ID" value="NZ_CM001376.1"/>
</dbReference>
<keyword evidence="3 6" id="KW-0812">Transmembrane</keyword>
<feature type="transmembrane region" description="Helical" evidence="6">
    <location>
        <begin position="92"/>
        <end position="111"/>
    </location>
</feature>
<feature type="transmembrane region" description="Helical" evidence="6">
    <location>
        <begin position="222"/>
        <end position="246"/>
    </location>
</feature>
<dbReference type="EMBL" id="CM001376">
    <property type="protein sequence ID" value="EHM13543.1"/>
    <property type="molecule type" value="Genomic_DNA"/>
</dbReference>
<evidence type="ECO:0000256" key="3">
    <source>
        <dbReference type="ARBA" id="ARBA00022692"/>
    </source>
</evidence>
<dbReference type="eggNOG" id="COG1079">
    <property type="taxonomic scope" value="Bacteria"/>
</dbReference>
<evidence type="ECO:0000313" key="7">
    <source>
        <dbReference type="EMBL" id="EHM13543.1"/>
    </source>
</evidence>
<keyword evidence="5 6" id="KW-0472">Membrane</keyword>
<dbReference type="OrthoDB" id="9792579at2"/>
<feature type="transmembrane region" description="Helical" evidence="6">
    <location>
        <begin position="60"/>
        <end position="80"/>
    </location>
</feature>
<dbReference type="CDD" id="cd06580">
    <property type="entry name" value="TM_PBP1_transp_TpRbsC_like"/>
    <property type="match status" value="1"/>
</dbReference>
<accession>H0ULQ2</accession>
<dbReference type="AlphaFoldDB" id="H0ULQ2"/>
<dbReference type="PANTHER" id="PTHR43370">
    <property type="entry name" value="SUGAR ABC TRANSPORTER INTEGRAL MEMBRANE PROTEIN-RELATED"/>
    <property type="match status" value="1"/>
</dbReference>
<sequence>MDILVAILAAAVRSGTPILYATLGEILTERSGVMNLGLEGLMLGGALAGFAVTETTGSPWLGVATAFVVGCLLALPHAFLSVTLGGNQVVSGLSLTMVGTGLSALLGVRFVGHTIKGFSPLPIPGLANLPVVGPLLFNHDPLVYVSYVLAAAMCFFLWRTRQGMELRAAGDSPRAADSVGLSVARIRYLYTLLGGGIVAVGGAYLSISYNHMWSEGMTAGRGWIAVALVIFAIWHPARAMLGAYLFGGVEACQLRIQAVGTNIPAPLLLMLPYALTIIVLTAITIRKGKGISLSAPAALGQPFAREERD</sequence>
<evidence type="ECO:0000313" key="8">
    <source>
        <dbReference type="Proteomes" id="UP000003806"/>
    </source>
</evidence>
<name>H0ULQ2_9BACT</name>
<proteinExistence type="predicted"/>
<dbReference type="Pfam" id="PF02653">
    <property type="entry name" value="BPD_transp_2"/>
    <property type="match status" value="1"/>
</dbReference>
<feature type="transmembrane region" description="Helical" evidence="6">
    <location>
        <begin position="188"/>
        <end position="207"/>
    </location>
</feature>
<dbReference type="STRING" id="885272.JonanDRAFT_1177"/>
<feature type="transmembrane region" description="Helical" evidence="6">
    <location>
        <begin position="33"/>
        <end position="53"/>
    </location>
</feature>
<evidence type="ECO:0000256" key="1">
    <source>
        <dbReference type="ARBA" id="ARBA00004651"/>
    </source>
</evidence>
<evidence type="ECO:0000256" key="5">
    <source>
        <dbReference type="ARBA" id="ARBA00023136"/>
    </source>
</evidence>
<dbReference type="HOGENOM" id="CLU_040769_1_1_0"/>
<dbReference type="Proteomes" id="UP000003806">
    <property type="component" value="Chromosome"/>
</dbReference>
<evidence type="ECO:0000256" key="6">
    <source>
        <dbReference type="SAM" id="Phobius"/>
    </source>
</evidence>